<sequence length="123" mass="13925">MLILQLLYFLTIGWWFGGLAAILGYLLCSTIIGLPFGVVLLNRLPTFVFLREPGEEVYSDHTHPSEELPLLLRIVWFFVIGWTLGMAALVVGYALVLTVIFLPFGLWVLNRVPKMLTLSMHYG</sequence>
<protein>
    <recommendedName>
        <fullName evidence="4">Inner membrane protein YccF</fullName>
    </recommendedName>
</protein>
<dbReference type="AlphaFoldDB" id="A0A8J7QBD2"/>
<feature type="transmembrane region" description="Helical" evidence="1">
    <location>
        <begin position="74"/>
        <end position="107"/>
    </location>
</feature>
<keyword evidence="3" id="KW-1185">Reference proteome</keyword>
<feature type="transmembrane region" description="Helical" evidence="1">
    <location>
        <begin position="12"/>
        <end position="41"/>
    </location>
</feature>
<name>A0A8J7QBD2_9BACT</name>
<evidence type="ECO:0000256" key="1">
    <source>
        <dbReference type="SAM" id="Phobius"/>
    </source>
</evidence>
<accession>A0A8J7QBD2</accession>
<keyword evidence="1" id="KW-0472">Membrane</keyword>
<organism evidence="2 3">
    <name type="scientific">Acanthopleuribacter pedis</name>
    <dbReference type="NCBI Taxonomy" id="442870"/>
    <lineage>
        <taxon>Bacteria</taxon>
        <taxon>Pseudomonadati</taxon>
        <taxon>Acidobacteriota</taxon>
        <taxon>Holophagae</taxon>
        <taxon>Acanthopleuribacterales</taxon>
        <taxon>Acanthopleuribacteraceae</taxon>
        <taxon>Acanthopleuribacter</taxon>
    </lineage>
</organism>
<dbReference type="RefSeq" id="WP_207860954.1">
    <property type="nucleotide sequence ID" value="NZ_JAFREP010000020.1"/>
</dbReference>
<reference evidence="2" key="1">
    <citation type="submission" date="2021-03" db="EMBL/GenBank/DDBJ databases">
        <authorList>
            <person name="Wang G."/>
        </authorList>
    </citation>
    <scope>NUCLEOTIDE SEQUENCE</scope>
    <source>
        <strain evidence="2">KCTC 12899</strain>
    </source>
</reference>
<evidence type="ECO:0000313" key="2">
    <source>
        <dbReference type="EMBL" id="MBO1320979.1"/>
    </source>
</evidence>
<dbReference type="EMBL" id="JAFREP010000020">
    <property type="protein sequence ID" value="MBO1320979.1"/>
    <property type="molecule type" value="Genomic_DNA"/>
</dbReference>
<proteinExistence type="predicted"/>
<gene>
    <name evidence="2" type="ORF">J3U88_21050</name>
</gene>
<dbReference type="Proteomes" id="UP000664417">
    <property type="component" value="Unassembled WGS sequence"/>
</dbReference>
<keyword evidence="1" id="KW-0812">Transmembrane</keyword>
<comment type="caution">
    <text evidence="2">The sequence shown here is derived from an EMBL/GenBank/DDBJ whole genome shotgun (WGS) entry which is preliminary data.</text>
</comment>
<evidence type="ECO:0000313" key="3">
    <source>
        <dbReference type="Proteomes" id="UP000664417"/>
    </source>
</evidence>
<evidence type="ECO:0008006" key="4">
    <source>
        <dbReference type="Google" id="ProtNLM"/>
    </source>
</evidence>
<keyword evidence="1" id="KW-1133">Transmembrane helix</keyword>